<feature type="region of interest" description="Disordered" evidence="1">
    <location>
        <begin position="1"/>
        <end position="29"/>
    </location>
</feature>
<protein>
    <submittedName>
        <fullName evidence="3">Uncharacterized protein</fullName>
    </submittedName>
</protein>
<gene>
    <name evidence="3" type="ORF">PG994_013962</name>
</gene>
<keyword evidence="4" id="KW-1185">Reference proteome</keyword>
<feature type="region of interest" description="Disordered" evidence="1">
    <location>
        <begin position="55"/>
        <end position="106"/>
    </location>
</feature>
<sequence length="106" mass="10609">MATCCPSVSSTGQPSVDNGSPNGGLSSGAKIGLGVGIPLGLLLIGGSVAAAFLLGRRRRRSRQSEDANRTAGSAGSRKSLPVQTGGPAHHIEMAEADDGDNGRSPR</sequence>
<keyword evidence="2" id="KW-0812">Transmembrane</keyword>
<name>A0ABR1T4Q6_9PEZI</name>
<dbReference type="EMBL" id="JAQQWL010000015">
    <property type="protein sequence ID" value="KAK8040955.1"/>
    <property type="molecule type" value="Genomic_DNA"/>
</dbReference>
<dbReference type="GeneID" id="92098434"/>
<accession>A0ABR1T4Q6</accession>
<keyword evidence="2" id="KW-1133">Transmembrane helix</keyword>
<comment type="caution">
    <text evidence="3">The sequence shown here is derived from an EMBL/GenBank/DDBJ whole genome shotgun (WGS) entry which is preliminary data.</text>
</comment>
<organism evidence="3 4">
    <name type="scientific">Apiospora phragmitis</name>
    <dbReference type="NCBI Taxonomy" id="2905665"/>
    <lineage>
        <taxon>Eukaryota</taxon>
        <taxon>Fungi</taxon>
        <taxon>Dikarya</taxon>
        <taxon>Ascomycota</taxon>
        <taxon>Pezizomycotina</taxon>
        <taxon>Sordariomycetes</taxon>
        <taxon>Xylariomycetidae</taxon>
        <taxon>Amphisphaeriales</taxon>
        <taxon>Apiosporaceae</taxon>
        <taxon>Apiospora</taxon>
    </lineage>
</organism>
<reference evidence="3 4" key="1">
    <citation type="submission" date="2023-01" db="EMBL/GenBank/DDBJ databases">
        <title>Analysis of 21 Apiospora genomes using comparative genomics revels a genus with tremendous synthesis potential of carbohydrate active enzymes and secondary metabolites.</title>
        <authorList>
            <person name="Sorensen T."/>
        </authorList>
    </citation>
    <scope>NUCLEOTIDE SEQUENCE [LARGE SCALE GENOMIC DNA]</scope>
    <source>
        <strain evidence="3 4">CBS 135458</strain>
    </source>
</reference>
<keyword evidence="2" id="KW-0472">Membrane</keyword>
<evidence type="ECO:0000256" key="2">
    <source>
        <dbReference type="SAM" id="Phobius"/>
    </source>
</evidence>
<dbReference type="Proteomes" id="UP001480595">
    <property type="component" value="Unassembled WGS sequence"/>
</dbReference>
<feature type="transmembrane region" description="Helical" evidence="2">
    <location>
        <begin position="31"/>
        <end position="54"/>
    </location>
</feature>
<evidence type="ECO:0000313" key="4">
    <source>
        <dbReference type="Proteomes" id="UP001480595"/>
    </source>
</evidence>
<proteinExistence type="predicted"/>
<dbReference type="RefSeq" id="XP_066708500.1">
    <property type="nucleotide sequence ID" value="XM_066865371.1"/>
</dbReference>
<evidence type="ECO:0000313" key="3">
    <source>
        <dbReference type="EMBL" id="KAK8040955.1"/>
    </source>
</evidence>
<evidence type="ECO:0000256" key="1">
    <source>
        <dbReference type="SAM" id="MobiDB-lite"/>
    </source>
</evidence>
<feature type="compositionally biased region" description="Polar residues" evidence="1">
    <location>
        <begin position="1"/>
        <end position="20"/>
    </location>
</feature>